<dbReference type="InterPro" id="IPR050475">
    <property type="entry name" value="Prenyltransferase_related"/>
</dbReference>
<keyword evidence="7" id="KW-1185">Reference proteome</keyword>
<feature type="transmembrane region" description="Helical" evidence="5">
    <location>
        <begin position="174"/>
        <end position="193"/>
    </location>
</feature>
<reference evidence="6 7" key="1">
    <citation type="submission" date="2016-10" db="EMBL/GenBank/DDBJ databases">
        <authorList>
            <person name="de Groot N.N."/>
        </authorList>
    </citation>
    <scope>NUCLEOTIDE SEQUENCE [LARGE SCALE GENOMIC DNA]</scope>
    <source>
        <strain evidence="6 7">DSM 18978</strain>
    </source>
</reference>
<dbReference type="GO" id="GO:0016765">
    <property type="term" value="F:transferase activity, transferring alkyl or aryl (other than methyl) groups"/>
    <property type="evidence" value="ECO:0007669"/>
    <property type="project" value="InterPro"/>
</dbReference>
<evidence type="ECO:0000313" key="6">
    <source>
        <dbReference type="EMBL" id="SCY72787.1"/>
    </source>
</evidence>
<feature type="transmembrane region" description="Helical" evidence="5">
    <location>
        <begin position="94"/>
        <end position="113"/>
    </location>
</feature>
<dbReference type="OrthoDB" id="152343at2"/>
<keyword evidence="2 5" id="KW-0812">Transmembrane</keyword>
<dbReference type="GO" id="GO:0016020">
    <property type="term" value="C:membrane"/>
    <property type="evidence" value="ECO:0007669"/>
    <property type="project" value="UniProtKB-SubCell"/>
</dbReference>
<dbReference type="InterPro" id="IPR000537">
    <property type="entry name" value="UbiA_prenyltransferase"/>
</dbReference>
<feature type="transmembrane region" description="Helical" evidence="5">
    <location>
        <begin position="51"/>
        <end position="73"/>
    </location>
</feature>
<dbReference type="STRING" id="1120976.SAMN03080606_02295"/>
<dbReference type="Gene3D" id="1.10.357.140">
    <property type="entry name" value="UbiA prenyltransferase"/>
    <property type="match status" value="1"/>
</dbReference>
<organism evidence="6 7">
    <name type="scientific">Alkaliphilus peptidifermentans DSM 18978</name>
    <dbReference type="NCBI Taxonomy" id="1120976"/>
    <lineage>
        <taxon>Bacteria</taxon>
        <taxon>Bacillati</taxon>
        <taxon>Bacillota</taxon>
        <taxon>Clostridia</taxon>
        <taxon>Peptostreptococcales</taxon>
        <taxon>Natronincolaceae</taxon>
        <taxon>Alkaliphilus</taxon>
    </lineage>
</organism>
<protein>
    <submittedName>
        <fullName evidence="6">Geranylgeranylglycerol-phosphate geranylgeranyltransferase</fullName>
    </submittedName>
</protein>
<dbReference type="AlphaFoldDB" id="A0A1G5I9Z2"/>
<evidence type="ECO:0000256" key="1">
    <source>
        <dbReference type="ARBA" id="ARBA00004141"/>
    </source>
</evidence>
<proteinExistence type="predicted"/>
<evidence type="ECO:0000256" key="4">
    <source>
        <dbReference type="ARBA" id="ARBA00023136"/>
    </source>
</evidence>
<comment type="subcellular location">
    <subcellularLocation>
        <location evidence="1">Membrane</location>
        <topology evidence="1">Multi-pass membrane protein</topology>
    </subcellularLocation>
</comment>
<keyword evidence="6" id="KW-0808">Transferase</keyword>
<feature type="transmembrane region" description="Helical" evidence="5">
    <location>
        <begin position="119"/>
        <end position="135"/>
    </location>
</feature>
<dbReference type="EMBL" id="FMUS01000014">
    <property type="protein sequence ID" value="SCY72787.1"/>
    <property type="molecule type" value="Genomic_DNA"/>
</dbReference>
<sequence>MFSRIKAYIKSMRLYYAFVTGIPGWLGVAFYEHIANDFDTGEIAPSMSRKFIILLLLFLSWGINQIINDYLGLKEDKLNAPSRPMVTGELPVKWALSVSGILIFLTGVITYFWLEPIALIPLILGVLLNIIYEYAKGHGIMGNISFGLMISMTPVFGFLASGPIGEPYFTKSRVSVWLIIVIINSLMTYFTYFKDYKGDKRSNKKTIIVAKGLRKARTIGLVASFIPYLLFAFIYMNDMIIARANKAFIILAVLSFFLHMWTALLYFKNPIGKKTYYSLITNFRACICSQAALIALFNVELAFVLFISSYILVGFIFNLHTNYKA</sequence>
<dbReference type="PANTHER" id="PTHR42723">
    <property type="entry name" value="CHLOROPHYLL SYNTHASE"/>
    <property type="match status" value="1"/>
</dbReference>
<gene>
    <name evidence="6" type="ORF">SAMN03080606_02295</name>
</gene>
<keyword evidence="4 5" id="KW-0472">Membrane</keyword>
<evidence type="ECO:0000256" key="3">
    <source>
        <dbReference type="ARBA" id="ARBA00022989"/>
    </source>
</evidence>
<feature type="transmembrane region" description="Helical" evidence="5">
    <location>
        <begin position="214"/>
        <end position="235"/>
    </location>
</feature>
<feature type="transmembrane region" description="Helical" evidence="5">
    <location>
        <begin position="12"/>
        <end position="31"/>
    </location>
</feature>
<keyword evidence="3 5" id="KW-1133">Transmembrane helix</keyword>
<feature type="transmembrane region" description="Helical" evidence="5">
    <location>
        <begin position="303"/>
        <end position="321"/>
    </location>
</feature>
<evidence type="ECO:0000313" key="7">
    <source>
        <dbReference type="Proteomes" id="UP000198636"/>
    </source>
</evidence>
<dbReference type="PANTHER" id="PTHR42723:SF1">
    <property type="entry name" value="CHLOROPHYLL SYNTHASE, CHLOROPLASTIC"/>
    <property type="match status" value="1"/>
</dbReference>
<feature type="transmembrane region" description="Helical" evidence="5">
    <location>
        <begin position="247"/>
        <end position="267"/>
    </location>
</feature>
<dbReference type="InterPro" id="IPR044878">
    <property type="entry name" value="UbiA_sf"/>
</dbReference>
<dbReference type="RefSeq" id="WP_091543426.1">
    <property type="nucleotide sequence ID" value="NZ_FMUS01000014.1"/>
</dbReference>
<dbReference type="Pfam" id="PF01040">
    <property type="entry name" value="UbiA"/>
    <property type="match status" value="1"/>
</dbReference>
<evidence type="ECO:0000256" key="2">
    <source>
        <dbReference type="ARBA" id="ARBA00022692"/>
    </source>
</evidence>
<name>A0A1G5I9Z2_9FIRM</name>
<dbReference type="Proteomes" id="UP000198636">
    <property type="component" value="Unassembled WGS sequence"/>
</dbReference>
<evidence type="ECO:0000256" key="5">
    <source>
        <dbReference type="SAM" id="Phobius"/>
    </source>
</evidence>
<accession>A0A1G5I9Z2</accession>
<feature type="transmembrane region" description="Helical" evidence="5">
    <location>
        <begin position="142"/>
        <end position="162"/>
    </location>
</feature>